<sequence>MFSSSTSRESISSAEGIRPESSQNRAQSPSTAINGKLSTELYIDTGPQRGLKVHMKSYAEILASTVIQQHWRARMRQQPNLSEEKVAALNKRVTPLGQLLAAREMAWDESLKEDKKPIIAWLAADDGVDESPKDRGCLPLTSCFRRTKTAPQEDAMPAEDITVEPIAPNSKEMGPVSGAKSVVREAVVPLS</sequence>
<accession>A0AAE0LB41</accession>
<feature type="compositionally biased region" description="Low complexity" evidence="1">
    <location>
        <begin position="1"/>
        <end position="13"/>
    </location>
</feature>
<gene>
    <name evidence="2" type="ORF">CYMTET_13518</name>
</gene>
<evidence type="ECO:0000256" key="1">
    <source>
        <dbReference type="SAM" id="MobiDB-lite"/>
    </source>
</evidence>
<organism evidence="2 3">
    <name type="scientific">Cymbomonas tetramitiformis</name>
    <dbReference type="NCBI Taxonomy" id="36881"/>
    <lineage>
        <taxon>Eukaryota</taxon>
        <taxon>Viridiplantae</taxon>
        <taxon>Chlorophyta</taxon>
        <taxon>Pyramimonadophyceae</taxon>
        <taxon>Pyramimonadales</taxon>
        <taxon>Pyramimonadaceae</taxon>
        <taxon>Cymbomonas</taxon>
    </lineage>
</organism>
<feature type="region of interest" description="Disordered" evidence="1">
    <location>
        <begin position="149"/>
        <end position="178"/>
    </location>
</feature>
<evidence type="ECO:0000313" key="3">
    <source>
        <dbReference type="Proteomes" id="UP001190700"/>
    </source>
</evidence>
<feature type="region of interest" description="Disordered" evidence="1">
    <location>
        <begin position="1"/>
        <end position="33"/>
    </location>
</feature>
<keyword evidence="3" id="KW-1185">Reference proteome</keyword>
<comment type="caution">
    <text evidence="2">The sequence shown here is derived from an EMBL/GenBank/DDBJ whole genome shotgun (WGS) entry which is preliminary data.</text>
</comment>
<evidence type="ECO:0000313" key="2">
    <source>
        <dbReference type="EMBL" id="KAK3278552.1"/>
    </source>
</evidence>
<proteinExistence type="predicted"/>
<name>A0AAE0LB41_9CHLO</name>
<protein>
    <submittedName>
        <fullName evidence="2">Uncharacterized protein</fullName>
    </submittedName>
</protein>
<dbReference type="AlphaFoldDB" id="A0AAE0LB41"/>
<dbReference type="EMBL" id="LGRX02005384">
    <property type="protein sequence ID" value="KAK3278552.1"/>
    <property type="molecule type" value="Genomic_DNA"/>
</dbReference>
<feature type="compositionally biased region" description="Polar residues" evidence="1">
    <location>
        <begin position="20"/>
        <end position="33"/>
    </location>
</feature>
<dbReference type="Proteomes" id="UP001190700">
    <property type="component" value="Unassembled WGS sequence"/>
</dbReference>
<reference evidence="2 3" key="1">
    <citation type="journal article" date="2015" name="Genome Biol. Evol.">
        <title>Comparative Genomics of a Bacterivorous Green Alga Reveals Evolutionary Causalities and Consequences of Phago-Mixotrophic Mode of Nutrition.</title>
        <authorList>
            <person name="Burns J.A."/>
            <person name="Paasch A."/>
            <person name="Narechania A."/>
            <person name="Kim E."/>
        </authorList>
    </citation>
    <scope>NUCLEOTIDE SEQUENCE [LARGE SCALE GENOMIC DNA]</scope>
    <source>
        <strain evidence="2 3">PLY_AMNH</strain>
    </source>
</reference>